<sequence>MTNFLRRLTLVASLLVTMLLAACAVGQNGAPAPLEEPTVTLSEQESLEATTEADPLFVEFGELVTYEHPSGVFSLDVPANWVLIDQSRPDELFMTWTDTTRKGGVIINLFEDETAYNEEELLSILDAFLSNNFSGQPEFEADTPEIQNDGSILLAWAYVATAASGEKFLLLGNSFVEQRGNKISILTTLIPDERFDEYVEVTNVMINSYRINPDASL</sequence>
<keyword evidence="1" id="KW-0732">Signal</keyword>
<protein>
    <recommendedName>
        <fullName evidence="4">DUF1795 domain-containing protein</fullName>
    </recommendedName>
</protein>
<comment type="caution">
    <text evidence="2">The sequence shown here is derived from an EMBL/GenBank/DDBJ whole genome shotgun (WGS) entry which is preliminary data.</text>
</comment>
<gene>
    <name evidence="2" type="ORF">EYB53_017730</name>
</gene>
<evidence type="ECO:0000313" key="2">
    <source>
        <dbReference type="EMBL" id="MBP1467558.1"/>
    </source>
</evidence>
<keyword evidence="3" id="KW-1185">Reference proteome</keyword>
<name>A0ABS4DDP6_9CHLR</name>
<dbReference type="EMBL" id="SIJK02000036">
    <property type="protein sequence ID" value="MBP1467558.1"/>
    <property type="molecule type" value="Genomic_DNA"/>
</dbReference>
<accession>A0ABS4DDP6</accession>
<feature type="signal peptide" evidence="1">
    <location>
        <begin position="1"/>
        <end position="24"/>
    </location>
</feature>
<evidence type="ECO:0008006" key="4">
    <source>
        <dbReference type="Google" id="ProtNLM"/>
    </source>
</evidence>
<evidence type="ECO:0000256" key="1">
    <source>
        <dbReference type="SAM" id="SignalP"/>
    </source>
</evidence>
<reference evidence="2 3" key="1">
    <citation type="submission" date="2021-03" db="EMBL/GenBank/DDBJ databases">
        <authorList>
            <person name="Grouzdev D.S."/>
        </authorList>
    </citation>
    <scope>NUCLEOTIDE SEQUENCE [LARGE SCALE GENOMIC DNA]</scope>
    <source>
        <strain evidence="2 3">M50-1</strain>
    </source>
</reference>
<dbReference type="PROSITE" id="PS51257">
    <property type="entry name" value="PROKAR_LIPOPROTEIN"/>
    <property type="match status" value="1"/>
</dbReference>
<proteinExistence type="predicted"/>
<dbReference type="Proteomes" id="UP001193081">
    <property type="component" value="Unassembled WGS sequence"/>
</dbReference>
<feature type="chain" id="PRO_5045088693" description="DUF1795 domain-containing protein" evidence="1">
    <location>
        <begin position="25"/>
        <end position="217"/>
    </location>
</feature>
<dbReference type="RefSeq" id="WP_135479748.1">
    <property type="nucleotide sequence ID" value="NZ_SIJK02000036.1"/>
</dbReference>
<organism evidence="2 3">
    <name type="scientific">Candidatus Chloroploca mongolica</name>
    <dbReference type="NCBI Taxonomy" id="2528176"/>
    <lineage>
        <taxon>Bacteria</taxon>
        <taxon>Bacillati</taxon>
        <taxon>Chloroflexota</taxon>
        <taxon>Chloroflexia</taxon>
        <taxon>Chloroflexales</taxon>
        <taxon>Chloroflexineae</taxon>
        <taxon>Oscillochloridaceae</taxon>
        <taxon>Candidatus Chloroploca</taxon>
    </lineage>
</organism>
<evidence type="ECO:0000313" key="3">
    <source>
        <dbReference type="Proteomes" id="UP001193081"/>
    </source>
</evidence>